<dbReference type="EMBL" id="MU865310">
    <property type="protein sequence ID" value="KAK4229224.1"/>
    <property type="molecule type" value="Genomic_DNA"/>
</dbReference>
<dbReference type="AlphaFoldDB" id="A0AAN7BTA8"/>
<feature type="signal peptide" evidence="1">
    <location>
        <begin position="1"/>
        <end position="22"/>
    </location>
</feature>
<accession>A0AAN7BTA8</accession>
<sequence>MWWCFCCLERWGVVEFLWGVFGATEDVGNAMPSNLWIYGRWQLASFASPMTRRRSRINCGNYHFLIGVRVIY</sequence>
<proteinExistence type="predicted"/>
<evidence type="ECO:0000313" key="2">
    <source>
        <dbReference type="EMBL" id="KAK4229224.1"/>
    </source>
</evidence>
<keyword evidence="1" id="KW-0732">Signal</keyword>
<gene>
    <name evidence="2" type="ORF">QBC38DRAFT_472908</name>
</gene>
<name>A0AAN7BTA8_9PEZI</name>
<evidence type="ECO:0000256" key="1">
    <source>
        <dbReference type="SAM" id="SignalP"/>
    </source>
</evidence>
<evidence type="ECO:0008006" key="4">
    <source>
        <dbReference type="Google" id="ProtNLM"/>
    </source>
</evidence>
<reference evidence="2" key="2">
    <citation type="submission" date="2023-05" db="EMBL/GenBank/DDBJ databases">
        <authorList>
            <consortium name="Lawrence Berkeley National Laboratory"/>
            <person name="Steindorff A."/>
            <person name="Hensen N."/>
            <person name="Bonometti L."/>
            <person name="Westerberg I."/>
            <person name="Brannstrom I.O."/>
            <person name="Guillou S."/>
            <person name="Cros-Aarteil S."/>
            <person name="Calhoun S."/>
            <person name="Haridas S."/>
            <person name="Kuo A."/>
            <person name="Mondo S."/>
            <person name="Pangilinan J."/>
            <person name="Riley R."/>
            <person name="Labutti K."/>
            <person name="Andreopoulos B."/>
            <person name="Lipzen A."/>
            <person name="Chen C."/>
            <person name="Yanf M."/>
            <person name="Daum C."/>
            <person name="Ng V."/>
            <person name="Clum A."/>
            <person name="Ohm R."/>
            <person name="Martin F."/>
            <person name="Silar P."/>
            <person name="Natvig D."/>
            <person name="Lalanne C."/>
            <person name="Gautier V."/>
            <person name="Ament-Velasquez S.L."/>
            <person name="Kruys A."/>
            <person name="Hutchinson M.I."/>
            <person name="Powell A.J."/>
            <person name="Barry K."/>
            <person name="Miller A.N."/>
            <person name="Grigoriev I.V."/>
            <person name="Debuchy R."/>
            <person name="Gladieux P."/>
            <person name="Thoren M.H."/>
            <person name="Johannesson H."/>
        </authorList>
    </citation>
    <scope>NUCLEOTIDE SEQUENCE</scope>
    <source>
        <strain evidence="2">CBS 990.96</strain>
    </source>
</reference>
<evidence type="ECO:0000313" key="3">
    <source>
        <dbReference type="Proteomes" id="UP001301958"/>
    </source>
</evidence>
<keyword evidence="3" id="KW-1185">Reference proteome</keyword>
<comment type="caution">
    <text evidence="2">The sequence shown here is derived from an EMBL/GenBank/DDBJ whole genome shotgun (WGS) entry which is preliminary data.</text>
</comment>
<dbReference type="Proteomes" id="UP001301958">
    <property type="component" value="Unassembled WGS sequence"/>
</dbReference>
<organism evidence="2 3">
    <name type="scientific">Podospora fimiseda</name>
    <dbReference type="NCBI Taxonomy" id="252190"/>
    <lineage>
        <taxon>Eukaryota</taxon>
        <taxon>Fungi</taxon>
        <taxon>Dikarya</taxon>
        <taxon>Ascomycota</taxon>
        <taxon>Pezizomycotina</taxon>
        <taxon>Sordariomycetes</taxon>
        <taxon>Sordariomycetidae</taxon>
        <taxon>Sordariales</taxon>
        <taxon>Podosporaceae</taxon>
        <taxon>Podospora</taxon>
    </lineage>
</organism>
<feature type="chain" id="PRO_5042970453" description="Secreted protein" evidence="1">
    <location>
        <begin position="23"/>
        <end position="72"/>
    </location>
</feature>
<protein>
    <recommendedName>
        <fullName evidence="4">Secreted protein</fullName>
    </recommendedName>
</protein>
<reference evidence="2" key="1">
    <citation type="journal article" date="2023" name="Mol. Phylogenet. Evol.">
        <title>Genome-scale phylogeny and comparative genomics of the fungal order Sordariales.</title>
        <authorList>
            <person name="Hensen N."/>
            <person name="Bonometti L."/>
            <person name="Westerberg I."/>
            <person name="Brannstrom I.O."/>
            <person name="Guillou S."/>
            <person name="Cros-Aarteil S."/>
            <person name="Calhoun S."/>
            <person name="Haridas S."/>
            <person name="Kuo A."/>
            <person name="Mondo S."/>
            <person name="Pangilinan J."/>
            <person name="Riley R."/>
            <person name="LaButti K."/>
            <person name="Andreopoulos B."/>
            <person name="Lipzen A."/>
            <person name="Chen C."/>
            <person name="Yan M."/>
            <person name="Daum C."/>
            <person name="Ng V."/>
            <person name="Clum A."/>
            <person name="Steindorff A."/>
            <person name="Ohm R.A."/>
            <person name="Martin F."/>
            <person name="Silar P."/>
            <person name="Natvig D.O."/>
            <person name="Lalanne C."/>
            <person name="Gautier V."/>
            <person name="Ament-Velasquez S.L."/>
            <person name="Kruys A."/>
            <person name="Hutchinson M.I."/>
            <person name="Powell A.J."/>
            <person name="Barry K."/>
            <person name="Miller A.N."/>
            <person name="Grigoriev I.V."/>
            <person name="Debuchy R."/>
            <person name="Gladieux P."/>
            <person name="Hiltunen Thoren M."/>
            <person name="Johannesson H."/>
        </authorList>
    </citation>
    <scope>NUCLEOTIDE SEQUENCE</scope>
    <source>
        <strain evidence="2">CBS 990.96</strain>
    </source>
</reference>